<name>A0A0K8R3T4_IXORI</name>
<reference evidence="3" key="1">
    <citation type="submission" date="2012-12" db="EMBL/GenBank/DDBJ databases">
        <title>Identification and characterization of a phenylalanine ammonia-lyase gene family in Isatis indigotica Fort.</title>
        <authorList>
            <person name="Liu Q."/>
            <person name="Chen J."/>
            <person name="Zhou X."/>
            <person name="Di P."/>
            <person name="Xiao Y."/>
            <person name="Xuan H."/>
            <person name="Zhang L."/>
            <person name="Chen W."/>
        </authorList>
    </citation>
    <scope>NUCLEOTIDE SEQUENCE</scope>
    <source>
        <tissue evidence="3">Salivary gland</tissue>
    </source>
</reference>
<feature type="chain" id="PRO_5005515829" evidence="2">
    <location>
        <begin position="28"/>
        <end position="163"/>
    </location>
</feature>
<dbReference type="AlphaFoldDB" id="A0A0K8R3T4"/>
<protein>
    <submittedName>
        <fullName evidence="3">Putative proclotting enzyme</fullName>
    </submittedName>
</protein>
<keyword evidence="2" id="KW-0732">Signal</keyword>
<evidence type="ECO:0000313" key="3">
    <source>
        <dbReference type="EMBL" id="JAA65548.1"/>
    </source>
</evidence>
<proteinExistence type="evidence at transcript level"/>
<feature type="signal peptide" evidence="2">
    <location>
        <begin position="1"/>
        <end position="27"/>
    </location>
</feature>
<feature type="region of interest" description="Disordered" evidence="1">
    <location>
        <begin position="38"/>
        <end position="69"/>
    </location>
</feature>
<organism evidence="3">
    <name type="scientific">Ixodes ricinus</name>
    <name type="common">Common tick</name>
    <name type="synonym">Acarus ricinus</name>
    <dbReference type="NCBI Taxonomy" id="34613"/>
    <lineage>
        <taxon>Eukaryota</taxon>
        <taxon>Metazoa</taxon>
        <taxon>Ecdysozoa</taxon>
        <taxon>Arthropoda</taxon>
        <taxon>Chelicerata</taxon>
        <taxon>Arachnida</taxon>
        <taxon>Acari</taxon>
        <taxon>Parasitiformes</taxon>
        <taxon>Ixodida</taxon>
        <taxon>Ixodoidea</taxon>
        <taxon>Ixodidae</taxon>
        <taxon>Ixodinae</taxon>
        <taxon>Ixodes</taxon>
    </lineage>
</organism>
<dbReference type="EMBL" id="GADI01008260">
    <property type="protein sequence ID" value="JAA65548.1"/>
    <property type="molecule type" value="mRNA"/>
</dbReference>
<evidence type="ECO:0000256" key="2">
    <source>
        <dbReference type="SAM" id="SignalP"/>
    </source>
</evidence>
<evidence type="ECO:0000256" key="1">
    <source>
        <dbReference type="SAM" id="MobiDB-lite"/>
    </source>
</evidence>
<accession>A0A0K8R3T4</accession>
<sequence length="163" mass="17394">MTATLNPAWRLILRLLLAVVCVELCSCQKVSHTSNLEGNHAALPVPRSSDSVPKGTEQATANNPDSVGDVIEVREPTTTTSTRRSGGDVLSGVSIVVPEVVSGNGNGETRTTISIRLPKTPRNLAKLQKTRSLALQLTMRSKDHCRTSKAANGVQALTTLWPT</sequence>